<keyword evidence="3 4" id="KW-0472">Membrane</keyword>
<evidence type="ECO:0000259" key="5">
    <source>
        <dbReference type="PROSITE" id="PS50929"/>
    </source>
</evidence>
<comment type="caution">
    <text evidence="6">The sequence shown here is derived from an EMBL/GenBank/DDBJ whole genome shotgun (WGS) entry which is preliminary data.</text>
</comment>
<dbReference type="InterPro" id="IPR011527">
    <property type="entry name" value="ABC1_TM_dom"/>
</dbReference>
<name>A0A1J8PXD3_9AGAM</name>
<dbReference type="Pfam" id="PF00664">
    <property type="entry name" value="ABC_membrane"/>
    <property type="match status" value="1"/>
</dbReference>
<proteinExistence type="predicted"/>
<evidence type="ECO:0000256" key="4">
    <source>
        <dbReference type="SAM" id="Phobius"/>
    </source>
</evidence>
<feature type="domain" description="ABC transmembrane type-1" evidence="5">
    <location>
        <begin position="12"/>
        <end position="161"/>
    </location>
</feature>
<organism evidence="6 7">
    <name type="scientific">Rhizopogon vesiculosus</name>
    <dbReference type="NCBI Taxonomy" id="180088"/>
    <lineage>
        <taxon>Eukaryota</taxon>
        <taxon>Fungi</taxon>
        <taxon>Dikarya</taxon>
        <taxon>Basidiomycota</taxon>
        <taxon>Agaricomycotina</taxon>
        <taxon>Agaricomycetes</taxon>
        <taxon>Agaricomycetidae</taxon>
        <taxon>Boletales</taxon>
        <taxon>Suillineae</taxon>
        <taxon>Rhizopogonaceae</taxon>
        <taxon>Rhizopogon</taxon>
    </lineage>
</organism>
<dbReference type="GO" id="GO:0005524">
    <property type="term" value="F:ATP binding"/>
    <property type="evidence" value="ECO:0007669"/>
    <property type="project" value="InterPro"/>
</dbReference>
<dbReference type="GO" id="GO:0016020">
    <property type="term" value="C:membrane"/>
    <property type="evidence" value="ECO:0007669"/>
    <property type="project" value="InterPro"/>
</dbReference>
<feature type="transmembrane region" description="Helical" evidence="4">
    <location>
        <begin position="43"/>
        <end position="66"/>
    </location>
</feature>
<keyword evidence="1 4" id="KW-0812">Transmembrane</keyword>
<evidence type="ECO:0000256" key="3">
    <source>
        <dbReference type="ARBA" id="ARBA00023136"/>
    </source>
</evidence>
<dbReference type="Proteomes" id="UP000183567">
    <property type="component" value="Unassembled WGS sequence"/>
</dbReference>
<protein>
    <recommendedName>
        <fullName evidence="5">ABC transmembrane type-1 domain-containing protein</fullName>
    </recommendedName>
</protein>
<evidence type="ECO:0000313" key="6">
    <source>
        <dbReference type="EMBL" id="OJA12395.1"/>
    </source>
</evidence>
<dbReference type="PROSITE" id="PS50929">
    <property type="entry name" value="ABC_TM1F"/>
    <property type="match status" value="1"/>
</dbReference>
<reference evidence="6 7" key="1">
    <citation type="submission" date="2016-03" db="EMBL/GenBank/DDBJ databases">
        <title>Comparative genomics of the ectomycorrhizal sister species Rhizopogon vinicolor and Rhizopogon vesiculosus (Basidiomycota: Boletales) reveals a divergence of the mating type B locus.</title>
        <authorList>
            <person name="Mujic A.B."/>
            <person name="Kuo A."/>
            <person name="Tritt A."/>
            <person name="Lipzen A."/>
            <person name="Chen C."/>
            <person name="Johnson J."/>
            <person name="Sharma A."/>
            <person name="Barry K."/>
            <person name="Grigoriev I.V."/>
            <person name="Spatafora J.W."/>
        </authorList>
    </citation>
    <scope>NUCLEOTIDE SEQUENCE [LARGE SCALE GENOMIC DNA]</scope>
    <source>
        <strain evidence="6 7">AM-OR11-056</strain>
    </source>
</reference>
<dbReference type="OrthoDB" id="2688406at2759"/>
<dbReference type="EMBL" id="LVVM01004680">
    <property type="protein sequence ID" value="OJA12395.1"/>
    <property type="molecule type" value="Genomic_DNA"/>
</dbReference>
<evidence type="ECO:0000256" key="2">
    <source>
        <dbReference type="ARBA" id="ARBA00022989"/>
    </source>
</evidence>
<evidence type="ECO:0000313" key="7">
    <source>
        <dbReference type="Proteomes" id="UP000183567"/>
    </source>
</evidence>
<evidence type="ECO:0000256" key="1">
    <source>
        <dbReference type="ARBA" id="ARBA00022692"/>
    </source>
</evidence>
<dbReference type="AlphaFoldDB" id="A0A1J8PXD3"/>
<keyword evidence="7" id="KW-1185">Reference proteome</keyword>
<gene>
    <name evidence="6" type="ORF">AZE42_09103</name>
</gene>
<accession>A0A1J8PXD3</accession>
<feature type="transmembrane region" description="Helical" evidence="4">
    <location>
        <begin position="12"/>
        <end position="37"/>
    </location>
</feature>
<sequence length="161" mass="17328">MMGELKDGGGRRTLAAVVVGQAVAIGTMLTVGLLWAMAWRWQLTLVGLAIGLVFVGVMGLHTSIVAKCEVRNSRAREEVARVYYKSILDVRDICAISLEPVLQAQFDNLASQCLTTCVHIPFVKGCSCGIASALIYLAEALLFYVGAVLIAKGTYTYLQIS</sequence>
<dbReference type="GO" id="GO:0140359">
    <property type="term" value="F:ABC-type transporter activity"/>
    <property type="evidence" value="ECO:0007669"/>
    <property type="project" value="InterPro"/>
</dbReference>
<dbReference type="SUPFAM" id="SSF90123">
    <property type="entry name" value="ABC transporter transmembrane region"/>
    <property type="match status" value="1"/>
</dbReference>
<dbReference type="InterPro" id="IPR036640">
    <property type="entry name" value="ABC1_TM_sf"/>
</dbReference>
<dbReference type="Gene3D" id="1.20.1560.10">
    <property type="entry name" value="ABC transporter type 1, transmembrane domain"/>
    <property type="match status" value="1"/>
</dbReference>
<keyword evidence="2 4" id="KW-1133">Transmembrane helix</keyword>
<feature type="transmembrane region" description="Helical" evidence="4">
    <location>
        <begin position="133"/>
        <end position="151"/>
    </location>
</feature>